<dbReference type="InterPro" id="IPR006145">
    <property type="entry name" value="PsdUridine_synth_RsuA/RluA"/>
</dbReference>
<dbReference type="FunFam" id="3.30.2350.10:FF:000006">
    <property type="entry name" value="Pseudouridine synthase"/>
    <property type="match status" value="1"/>
</dbReference>
<evidence type="ECO:0000313" key="10">
    <source>
        <dbReference type="EMBL" id="OAM76134.1"/>
    </source>
</evidence>
<dbReference type="CDD" id="cd02869">
    <property type="entry name" value="PseudoU_synth_RluA_like"/>
    <property type="match status" value="1"/>
</dbReference>
<evidence type="ECO:0000256" key="4">
    <source>
        <dbReference type="ARBA" id="ARBA00036882"/>
    </source>
</evidence>
<dbReference type="GO" id="GO:0000455">
    <property type="term" value="P:enzyme-directed rRNA pseudouridine synthesis"/>
    <property type="evidence" value="ECO:0007669"/>
    <property type="project" value="TreeGrafter"/>
</dbReference>
<feature type="domain" description="RNA-binding S4" evidence="9">
    <location>
        <begin position="25"/>
        <end position="83"/>
    </location>
</feature>
<evidence type="ECO:0000256" key="2">
    <source>
        <dbReference type="ARBA" id="ARBA00022884"/>
    </source>
</evidence>
<dbReference type="InterPro" id="IPR006225">
    <property type="entry name" value="PsdUridine_synth_RluC/D"/>
</dbReference>
<dbReference type="AlphaFoldDB" id="A0A178HVR3"/>
<dbReference type="InterPro" id="IPR006224">
    <property type="entry name" value="PsdUridine_synth_RluA-like_CS"/>
</dbReference>
<dbReference type="EC" id="5.4.99.-" evidence="8"/>
<proteinExistence type="inferred from homology"/>
<dbReference type="OrthoDB" id="9807829at2"/>
<evidence type="ECO:0000259" key="9">
    <source>
        <dbReference type="SMART" id="SM00363"/>
    </source>
</evidence>
<dbReference type="Pfam" id="PF01479">
    <property type="entry name" value="S4"/>
    <property type="match status" value="1"/>
</dbReference>
<dbReference type="SUPFAM" id="SSF55174">
    <property type="entry name" value="Alpha-L RNA-binding motif"/>
    <property type="match status" value="1"/>
</dbReference>
<keyword evidence="3 8" id="KW-0413">Isomerase</keyword>
<evidence type="ECO:0000256" key="5">
    <source>
        <dbReference type="ARBA" id="ARBA00056072"/>
    </source>
</evidence>
<evidence type="ECO:0000256" key="6">
    <source>
        <dbReference type="PIRSR" id="PIRSR606225-1"/>
    </source>
</evidence>
<dbReference type="GO" id="GO:0003723">
    <property type="term" value="F:RNA binding"/>
    <property type="evidence" value="ECO:0007669"/>
    <property type="project" value="UniProtKB-KW"/>
</dbReference>
<dbReference type="Gene3D" id="3.30.2350.10">
    <property type="entry name" value="Pseudouridine synthase"/>
    <property type="match status" value="1"/>
</dbReference>
<name>A0A178HVR3_9HYPH</name>
<dbReference type="Proteomes" id="UP000078389">
    <property type="component" value="Unassembled WGS sequence"/>
</dbReference>
<reference evidence="10 11" key="1">
    <citation type="submission" date="2016-03" db="EMBL/GenBank/DDBJ databases">
        <title>Genome sequencing of Devosia sp. S37.</title>
        <authorList>
            <person name="Mohd Nor M."/>
        </authorList>
    </citation>
    <scope>NUCLEOTIDE SEQUENCE [LARGE SCALE GENOMIC DNA]</scope>
    <source>
        <strain evidence="10 11">S37</strain>
    </source>
</reference>
<keyword evidence="2 7" id="KW-0694">RNA-binding</keyword>
<evidence type="ECO:0000256" key="3">
    <source>
        <dbReference type="ARBA" id="ARBA00023235"/>
    </source>
</evidence>
<dbReference type="Gene3D" id="3.10.290.10">
    <property type="entry name" value="RNA-binding S4 domain"/>
    <property type="match status" value="1"/>
</dbReference>
<accession>A0A178HVR3</accession>
<evidence type="ECO:0000256" key="1">
    <source>
        <dbReference type="ARBA" id="ARBA00010876"/>
    </source>
</evidence>
<comment type="similarity">
    <text evidence="1 8">Belongs to the pseudouridine synthase RluA family.</text>
</comment>
<dbReference type="CDD" id="cd00165">
    <property type="entry name" value="S4"/>
    <property type="match status" value="1"/>
</dbReference>
<dbReference type="SMART" id="SM00363">
    <property type="entry name" value="S4"/>
    <property type="match status" value="1"/>
</dbReference>
<sequence length="343" mass="36979">MADDTDFEVEGEPIAFAVDQSMAGGRLDAVLAGAQQALSRNRIKDLILAGAVSVDGKPIGEPKYRLKGGETIVLVAPPPEDPEPQPEDIPLDILYEDDHLIVINKPVGMVVHPAPGSPSGTLVNALIHHCGDSLKGIGGVKRPGIVHRLDKDTSGVMVAAKTEKAHKHLSEQFADHGRTGPLHRAYIAYAWGATQSGMGTVDAPLGRDPGNRLKQAVLKSGREAITHYAVEARFGGDGWDITRIQCQLETGRTHQIRVHMAHIGHPLVSDLLYAPGFATKVNKLPEPLANIIRNLGRQALHAAELGFEHPQTGEEMLFEAPLPDDLQELEDALESYDRSVARS</sequence>
<evidence type="ECO:0000313" key="11">
    <source>
        <dbReference type="Proteomes" id="UP000078389"/>
    </source>
</evidence>
<evidence type="ECO:0000256" key="7">
    <source>
        <dbReference type="PROSITE-ProRule" id="PRU00182"/>
    </source>
</evidence>
<dbReference type="RefSeq" id="WP_067457644.1">
    <property type="nucleotide sequence ID" value="NZ_LVVY01000098.1"/>
</dbReference>
<evidence type="ECO:0000256" key="8">
    <source>
        <dbReference type="RuleBase" id="RU362028"/>
    </source>
</evidence>
<dbReference type="PANTHER" id="PTHR21600">
    <property type="entry name" value="MITOCHONDRIAL RNA PSEUDOURIDINE SYNTHASE"/>
    <property type="match status" value="1"/>
</dbReference>
<dbReference type="InterPro" id="IPR020103">
    <property type="entry name" value="PsdUridine_synth_cat_dom_sf"/>
</dbReference>
<dbReference type="STRING" id="1770058.A3840_13400"/>
<comment type="catalytic activity">
    <reaction evidence="4">
        <text>uridine(1911/1915/1917) in 23S rRNA = pseudouridine(1911/1915/1917) in 23S rRNA</text>
        <dbReference type="Rhea" id="RHEA:42524"/>
        <dbReference type="Rhea" id="RHEA-COMP:10097"/>
        <dbReference type="Rhea" id="RHEA-COMP:10098"/>
        <dbReference type="ChEBI" id="CHEBI:65314"/>
        <dbReference type="ChEBI" id="CHEBI:65315"/>
        <dbReference type="EC" id="5.4.99.23"/>
    </reaction>
</comment>
<comment type="function">
    <text evidence="5">Responsible for synthesis of pseudouridine from uracil at positions 1911, 1915 and 1917 in 23S ribosomal RNA.</text>
</comment>
<dbReference type="Pfam" id="PF00849">
    <property type="entry name" value="PseudoU_synth_2"/>
    <property type="match status" value="1"/>
</dbReference>
<protein>
    <recommendedName>
        <fullName evidence="8">Pseudouridine synthase</fullName>
        <ecNumber evidence="8">5.4.99.-</ecNumber>
    </recommendedName>
</protein>
<dbReference type="GO" id="GO:0160140">
    <property type="term" value="F:23S rRNA pseudouridine(1911/1915/1917) synthase activity"/>
    <property type="evidence" value="ECO:0007669"/>
    <property type="project" value="UniProtKB-EC"/>
</dbReference>
<comment type="catalytic activity">
    <reaction evidence="8">
        <text>a uridine in RNA = a pseudouridine in RNA</text>
        <dbReference type="Rhea" id="RHEA:48348"/>
        <dbReference type="Rhea" id="RHEA-COMP:12068"/>
        <dbReference type="Rhea" id="RHEA-COMP:12069"/>
        <dbReference type="ChEBI" id="CHEBI:65314"/>
        <dbReference type="ChEBI" id="CHEBI:65315"/>
    </reaction>
</comment>
<dbReference type="EMBL" id="LVVY01000098">
    <property type="protein sequence ID" value="OAM76134.1"/>
    <property type="molecule type" value="Genomic_DNA"/>
</dbReference>
<dbReference type="PANTHER" id="PTHR21600:SF44">
    <property type="entry name" value="RIBOSOMAL LARGE SUBUNIT PSEUDOURIDINE SYNTHASE D"/>
    <property type="match status" value="1"/>
</dbReference>
<feature type="active site" evidence="6">
    <location>
        <position position="150"/>
    </location>
</feature>
<dbReference type="InterPro" id="IPR050188">
    <property type="entry name" value="RluA_PseudoU_synthase"/>
</dbReference>
<dbReference type="InterPro" id="IPR002942">
    <property type="entry name" value="S4_RNA-bd"/>
</dbReference>
<organism evidence="10 11">
    <name type="scientific">Devosia elaeis</name>
    <dbReference type="NCBI Taxonomy" id="1770058"/>
    <lineage>
        <taxon>Bacteria</taxon>
        <taxon>Pseudomonadati</taxon>
        <taxon>Pseudomonadota</taxon>
        <taxon>Alphaproteobacteria</taxon>
        <taxon>Hyphomicrobiales</taxon>
        <taxon>Devosiaceae</taxon>
        <taxon>Devosia</taxon>
    </lineage>
</organism>
<dbReference type="NCBIfam" id="TIGR00005">
    <property type="entry name" value="rluA_subfam"/>
    <property type="match status" value="1"/>
</dbReference>
<dbReference type="SUPFAM" id="SSF55120">
    <property type="entry name" value="Pseudouridine synthase"/>
    <property type="match status" value="1"/>
</dbReference>
<dbReference type="InterPro" id="IPR036986">
    <property type="entry name" value="S4_RNA-bd_sf"/>
</dbReference>
<gene>
    <name evidence="10" type="ORF">A3840_13400</name>
</gene>
<dbReference type="PROSITE" id="PS01129">
    <property type="entry name" value="PSI_RLU"/>
    <property type="match status" value="1"/>
</dbReference>
<dbReference type="PROSITE" id="PS50889">
    <property type="entry name" value="S4"/>
    <property type="match status" value="1"/>
</dbReference>
<keyword evidence="11" id="KW-1185">Reference proteome</keyword>
<comment type="caution">
    <text evidence="10">The sequence shown here is derived from an EMBL/GenBank/DDBJ whole genome shotgun (WGS) entry which is preliminary data.</text>
</comment>